<accession>A0A653B262</accession>
<evidence type="ECO:0000256" key="3">
    <source>
        <dbReference type="ARBA" id="ARBA00023163"/>
    </source>
</evidence>
<keyword evidence="1" id="KW-0805">Transcription regulation</keyword>
<dbReference type="PANTHER" id="PTHR47506">
    <property type="entry name" value="TRANSCRIPTIONAL REGULATORY PROTEIN"/>
    <property type="match status" value="1"/>
</dbReference>
<evidence type="ECO:0000256" key="1">
    <source>
        <dbReference type="ARBA" id="ARBA00023015"/>
    </source>
</evidence>
<dbReference type="Gene3D" id="1.10.357.10">
    <property type="entry name" value="Tetracycline Repressor, domain 2"/>
    <property type="match status" value="1"/>
</dbReference>
<dbReference type="InterPro" id="IPR001647">
    <property type="entry name" value="HTH_TetR"/>
</dbReference>
<proteinExistence type="predicted"/>
<dbReference type="InterPro" id="IPR009057">
    <property type="entry name" value="Homeodomain-like_sf"/>
</dbReference>
<dbReference type="PROSITE" id="PS50977">
    <property type="entry name" value="HTH_TETR_2"/>
    <property type="match status" value="1"/>
</dbReference>
<gene>
    <name evidence="4" type="ORF">POT9AD_1768</name>
</gene>
<dbReference type="InterPro" id="IPR036271">
    <property type="entry name" value="Tet_transcr_reg_TetR-rel_C_sf"/>
</dbReference>
<dbReference type="EMBL" id="LR130779">
    <property type="protein sequence ID" value="VDN62748.1"/>
    <property type="molecule type" value="Genomic_DNA"/>
</dbReference>
<dbReference type="OrthoDB" id="116240at2"/>
<dbReference type="InterPro" id="IPR054156">
    <property type="entry name" value="YxaF_TetR_C"/>
</dbReference>
<dbReference type="AlphaFoldDB" id="A0A653B262"/>
<name>A0A653B262_ECTOL</name>
<dbReference type="PANTHER" id="PTHR47506:SF3">
    <property type="entry name" value="HTH-TYPE TRANSCRIPTIONAL REGULATOR LMRA"/>
    <property type="match status" value="1"/>
</dbReference>
<evidence type="ECO:0000256" key="2">
    <source>
        <dbReference type="ARBA" id="ARBA00023125"/>
    </source>
</evidence>
<keyword evidence="2" id="KW-0238">DNA-binding</keyword>
<evidence type="ECO:0000313" key="4">
    <source>
        <dbReference type="EMBL" id="VDN62748.1"/>
    </source>
</evidence>
<keyword evidence="3" id="KW-0804">Transcription</keyword>
<dbReference type="SUPFAM" id="SSF46689">
    <property type="entry name" value="Homeodomain-like"/>
    <property type="match status" value="1"/>
</dbReference>
<organism evidence="4">
    <name type="scientific">Ectopseudomonas oleovorans</name>
    <name type="common">Pseudomonas oleovorans</name>
    <dbReference type="NCBI Taxonomy" id="301"/>
    <lineage>
        <taxon>Bacteria</taxon>
        <taxon>Pseudomonadati</taxon>
        <taxon>Pseudomonadota</taxon>
        <taxon>Gammaproteobacteria</taxon>
        <taxon>Pseudomonadales</taxon>
        <taxon>Pseudomonadaceae</taxon>
        <taxon>Ectopseudomonas</taxon>
    </lineage>
</organism>
<dbReference type="Pfam" id="PF00440">
    <property type="entry name" value="TetR_N"/>
    <property type="match status" value="1"/>
</dbReference>
<protein>
    <submittedName>
        <fullName evidence="4">Transcriptional regulator, TetR family</fullName>
    </submittedName>
</protein>
<dbReference type="GO" id="GO:0003677">
    <property type="term" value="F:DNA binding"/>
    <property type="evidence" value="ECO:0007669"/>
    <property type="project" value="UniProtKB-UniRule"/>
</dbReference>
<reference evidence="4" key="1">
    <citation type="submission" date="2018-11" db="EMBL/GenBank/DDBJ databases">
        <authorList>
            <consortium name="Genoscope - CEA"/>
            <person name="William W."/>
        </authorList>
    </citation>
    <scope>NUCLEOTIDE SEQUENCE [LARGE SCALE GENOMIC DNA]</scope>
    <source>
        <strain evidence="4">T9AD</strain>
    </source>
</reference>
<sequence>MNKSTRDKLIDAMIDALQRKGLHGVGLNELLASAGAPKGSLYHHFPGGKSELAVAAIERVGQRAEKAFATLFERQPDPLDALATWLHGALDQLQGSAFESGCPLAAVALESGPADSEIRAALANAFSAIRQALQQQLQRHGYPQPEGLSALFVALYEGGLLQARAADSSEPLKQAATTLLHLTRQQHTEASQHDRIHSQ</sequence>
<dbReference type="Pfam" id="PF21993">
    <property type="entry name" value="TetR_C_13_2"/>
    <property type="match status" value="1"/>
</dbReference>
<dbReference type="SUPFAM" id="SSF48498">
    <property type="entry name" value="Tetracyclin repressor-like, C-terminal domain"/>
    <property type="match status" value="1"/>
</dbReference>